<dbReference type="Pfam" id="PF14690">
    <property type="entry name" value="Zn_ribbon_ISL3"/>
    <property type="match status" value="1"/>
</dbReference>
<dbReference type="PANTHER" id="PTHR33498:SF1">
    <property type="entry name" value="TRANSPOSASE FOR INSERTION SEQUENCE ELEMENT IS1557"/>
    <property type="match status" value="1"/>
</dbReference>
<dbReference type="PANTHER" id="PTHR33498">
    <property type="entry name" value="TRANSPOSASE FOR INSERTION SEQUENCE ELEMENT IS1557"/>
    <property type="match status" value="1"/>
</dbReference>
<feature type="domain" description="Transposase IS204/IS1001/IS1096/IS1165 zinc-finger" evidence="3">
    <location>
        <begin position="37"/>
        <end position="81"/>
    </location>
</feature>
<dbReference type="InterPro" id="IPR047951">
    <property type="entry name" value="Transpos_ISL3"/>
</dbReference>
<evidence type="ECO:0000313" key="4">
    <source>
        <dbReference type="EMBL" id="UXE59291.1"/>
    </source>
</evidence>
<dbReference type="KEGG" id="wna:KA717_34385"/>
<dbReference type="Pfam" id="PF13542">
    <property type="entry name" value="HTH_Tnp_ISL3"/>
    <property type="match status" value="1"/>
</dbReference>
<dbReference type="EMBL" id="CP073041">
    <property type="protein sequence ID" value="UXE64038.1"/>
    <property type="molecule type" value="Genomic_DNA"/>
</dbReference>
<evidence type="ECO:0000313" key="5">
    <source>
        <dbReference type="EMBL" id="UXE59573.1"/>
    </source>
</evidence>
<evidence type="ECO:0000313" key="7">
    <source>
        <dbReference type="EMBL" id="UXE61623.1"/>
    </source>
</evidence>
<dbReference type="KEGG" id="wna:KA717_27880"/>
<dbReference type="EMBL" id="CP073041">
    <property type="protein sequence ID" value="UXE61623.1"/>
    <property type="molecule type" value="Genomic_DNA"/>
</dbReference>
<reference evidence="8" key="1">
    <citation type="submission" date="2021-04" db="EMBL/GenBank/DDBJ databases">
        <title>Genome sequence of Woronichinia naegeliana from Washington state freshwater lake bloom.</title>
        <authorList>
            <person name="Dreher T.W."/>
        </authorList>
    </citation>
    <scope>NUCLEOTIDE SEQUENCE</scope>
    <source>
        <strain evidence="8">WA131</strain>
    </source>
</reference>
<dbReference type="AlphaFoldDB" id="A0A977L1F5"/>
<evidence type="ECO:0000259" key="3">
    <source>
        <dbReference type="Pfam" id="PF14690"/>
    </source>
</evidence>
<dbReference type="EMBL" id="CP073041">
    <property type="protein sequence ID" value="UXE62841.1"/>
    <property type="molecule type" value="Genomic_DNA"/>
</dbReference>
<dbReference type="KEGG" id="wna:KA717_01160"/>
<dbReference type="InterPro" id="IPR029261">
    <property type="entry name" value="Transposase_Znf"/>
</dbReference>
<name>A0A977L1F5_9CYAN</name>
<dbReference type="InterPro" id="IPR032877">
    <property type="entry name" value="Transposase_HTH"/>
</dbReference>
<dbReference type="InterPro" id="IPR002560">
    <property type="entry name" value="Transposase_DDE"/>
</dbReference>
<dbReference type="KEGG" id="wna:KA717_16800"/>
<dbReference type="Proteomes" id="UP001065613">
    <property type="component" value="Chromosome"/>
</dbReference>
<feature type="domain" description="Transposase IS204/IS1001/IS1096/IS1165 DDE" evidence="1">
    <location>
        <begin position="150"/>
        <end position="378"/>
    </location>
</feature>
<gene>
    <name evidence="7" type="ORF">KA717_01160</name>
    <name evidence="8" type="ORF">KA717_09100</name>
    <name evidence="9" type="ORF">KA717_16800</name>
    <name evidence="4" type="ORF">KA717_25935</name>
    <name evidence="5" type="ORF">KA717_27880</name>
    <name evidence="6" type="ORF">KA717_34385</name>
</gene>
<dbReference type="EMBL" id="CP073041">
    <property type="protein sequence ID" value="UXE60551.1"/>
    <property type="molecule type" value="Genomic_DNA"/>
</dbReference>
<dbReference type="EMBL" id="CP073041">
    <property type="protein sequence ID" value="UXE59291.1"/>
    <property type="molecule type" value="Genomic_DNA"/>
</dbReference>
<organism evidence="8">
    <name type="scientific">Woronichinia naegeliana WA131</name>
    <dbReference type="NCBI Taxonomy" id="2824559"/>
    <lineage>
        <taxon>Bacteria</taxon>
        <taxon>Bacillati</taxon>
        <taxon>Cyanobacteriota</taxon>
        <taxon>Cyanophyceae</taxon>
        <taxon>Synechococcales</taxon>
        <taxon>Coelosphaeriaceae</taxon>
        <taxon>Woronichinia</taxon>
    </lineage>
</organism>
<accession>A0A977L1F5</accession>
<dbReference type="NCBIfam" id="NF033550">
    <property type="entry name" value="transpos_ISL3"/>
    <property type="match status" value="1"/>
</dbReference>
<evidence type="ECO:0000313" key="8">
    <source>
        <dbReference type="EMBL" id="UXE62841.1"/>
    </source>
</evidence>
<evidence type="ECO:0000313" key="6">
    <source>
        <dbReference type="EMBL" id="UXE60551.1"/>
    </source>
</evidence>
<evidence type="ECO:0000259" key="1">
    <source>
        <dbReference type="Pfam" id="PF01610"/>
    </source>
</evidence>
<evidence type="ECO:0000313" key="9">
    <source>
        <dbReference type="EMBL" id="UXE64038.1"/>
    </source>
</evidence>
<proteinExistence type="predicted"/>
<evidence type="ECO:0000259" key="2">
    <source>
        <dbReference type="Pfam" id="PF13542"/>
    </source>
</evidence>
<feature type="domain" description="Transposase IS204/IS1001/IS1096/IS1165 helix-turn-helix" evidence="2">
    <location>
        <begin position="87"/>
        <end position="135"/>
    </location>
</feature>
<dbReference type="KEGG" id="wna:KA717_25935"/>
<dbReference type="Pfam" id="PF01610">
    <property type="entry name" value="DDE_Tnp_ISL3"/>
    <property type="match status" value="1"/>
</dbReference>
<protein>
    <submittedName>
        <fullName evidence="8">ISL3 family transposase</fullName>
    </submittedName>
</protein>
<dbReference type="EMBL" id="CP073041">
    <property type="protein sequence ID" value="UXE59573.1"/>
    <property type="molecule type" value="Genomic_DNA"/>
</dbReference>
<sequence length="384" mass="45399">MLFFLENLLNLPKVNIRNVIQEGKQAFLILSCQEEEVKCNYCGSLTDELHQTNSVLVRDLSISGQMVYLKVPRRKFYCKDCQRFFTENLEFMEARRKYTVRYEEYIYGRVNVSSVEQVGREESLSWDQVNGIYQRQCEAKKKDWQGVKHLGMDEIAKRKGHQNFVTVLGDIEKGELIEVIDSHQQDKIIEVLMKKELEVREGVEQVSVDMWGGFPKVIEKVFPNAVIVTDRFHVMKALNEELNKIRKQTKLNVKIKGEKWLLLKNKEDLKEEELEKLELVLKQSARLRKAYEYKESFREIYEKVNDKEEGRLKFTEWLENAKSIYTDVISTIRRNLDSICNYFLSRTTNGAMEGINNRLKLIKRQAYGFMNFDNMRNRFLACFS</sequence>
<dbReference type="KEGG" id="wna:KA717_09100"/>